<name>N1X158_9FLAO</name>
<keyword evidence="1" id="KW-0808">Transferase</keyword>
<dbReference type="GO" id="GO:0032259">
    <property type="term" value="P:methylation"/>
    <property type="evidence" value="ECO:0007669"/>
    <property type="project" value="UniProtKB-KW"/>
</dbReference>
<keyword evidence="2" id="KW-1185">Reference proteome</keyword>
<gene>
    <name evidence="1" type="ORF">pgond44_04595</name>
</gene>
<dbReference type="Gene3D" id="3.40.50.150">
    <property type="entry name" value="Vaccinia Virus protein VP39"/>
    <property type="match status" value="2"/>
</dbReference>
<dbReference type="GO" id="GO:0008168">
    <property type="term" value="F:methyltransferase activity"/>
    <property type="evidence" value="ECO:0007669"/>
    <property type="project" value="UniProtKB-KW"/>
</dbReference>
<evidence type="ECO:0000313" key="2">
    <source>
        <dbReference type="Proteomes" id="UP000012317"/>
    </source>
</evidence>
<dbReference type="STRING" id="1189619.pgond44_04595"/>
<comment type="caution">
    <text evidence="1">The sequence shown here is derived from an EMBL/GenBank/DDBJ whole genome shotgun (WGS) entry which is preliminary data.</text>
</comment>
<dbReference type="InterPro" id="IPR029063">
    <property type="entry name" value="SAM-dependent_MTases_sf"/>
</dbReference>
<dbReference type="SUPFAM" id="SSF53335">
    <property type="entry name" value="S-adenosyl-L-methionine-dependent methyltransferases"/>
    <property type="match status" value="1"/>
</dbReference>
<organism evidence="1 2">
    <name type="scientific">Psychroflexus gondwanensis ACAM 44</name>
    <dbReference type="NCBI Taxonomy" id="1189619"/>
    <lineage>
        <taxon>Bacteria</taxon>
        <taxon>Pseudomonadati</taxon>
        <taxon>Bacteroidota</taxon>
        <taxon>Flavobacteriia</taxon>
        <taxon>Flavobacteriales</taxon>
        <taxon>Flavobacteriaceae</taxon>
        <taxon>Psychroflexus</taxon>
    </lineage>
</organism>
<proteinExistence type="predicted"/>
<evidence type="ECO:0000313" key="1">
    <source>
        <dbReference type="EMBL" id="EMY81793.1"/>
    </source>
</evidence>
<dbReference type="eggNOG" id="COG2227">
    <property type="taxonomic scope" value="Bacteria"/>
</dbReference>
<dbReference type="RefSeq" id="WP_003437227.1">
    <property type="nucleotide sequence ID" value="NZ_APLF01000004.1"/>
</dbReference>
<reference evidence="1 2" key="1">
    <citation type="journal article" date="2014" name="Genome Biol. Evol.">
        <title>Extensive gene acquisition in the extremely psychrophilic bacterial species Psychroflexus torquis and the link to sea-ice ecosystem specialism.</title>
        <authorList>
            <person name="Feng S."/>
            <person name="Powell S.M."/>
            <person name="Wilson R."/>
            <person name="Bowman J.P."/>
        </authorList>
    </citation>
    <scope>NUCLEOTIDE SEQUENCE [LARGE SCALE GENOMIC DNA]</scope>
    <source>
        <strain evidence="1 2">ACAM 44</strain>
    </source>
</reference>
<dbReference type="AlphaFoldDB" id="N1X158"/>
<protein>
    <submittedName>
        <fullName evidence="1">2-polyprenyl-3-methyl-5-hydroxy-6-metoxy-1, 4-benzoquinol methylase</fullName>
    </submittedName>
</protein>
<dbReference type="Proteomes" id="UP000012317">
    <property type="component" value="Unassembled WGS sequence"/>
</dbReference>
<dbReference type="Pfam" id="PF13489">
    <property type="entry name" value="Methyltransf_23"/>
    <property type="match status" value="1"/>
</dbReference>
<keyword evidence="1" id="KW-0489">Methyltransferase</keyword>
<accession>N1X158</accession>
<dbReference type="EMBL" id="APLF01000004">
    <property type="protein sequence ID" value="EMY81793.1"/>
    <property type="molecule type" value="Genomic_DNA"/>
</dbReference>
<sequence length="222" mass="26077">MKRSSEAKSLPCPLCEQQADYFCKIGRKGRFYYKCSTCQSVFLIPKKYVDHSSERARYEEHNNDVEDLRYQEFVSPITKAIQDHFPTNAEGLDYGCGTGPVASVVLEDLGYKTLALYDPFFQPDEGYLSKSYDYIICCEVMEHFYYPKKEFLKLRNLLKPFGKLFCKTSLLKSKSSVKEFSDWWYNNDPTHVFFYTVETLEYISRHFGFKKVKIEPKLITFS</sequence>